<evidence type="ECO:0000313" key="4">
    <source>
        <dbReference type="EMBL" id="ARS91834.1"/>
    </source>
</evidence>
<accession>A0A2Z2I1R8</accession>
<organism evidence="4 5">
    <name type="scientific">Natrarchaeobaculum aegyptiacum</name>
    <dbReference type="NCBI Taxonomy" id="745377"/>
    <lineage>
        <taxon>Archaea</taxon>
        <taxon>Methanobacteriati</taxon>
        <taxon>Methanobacteriota</taxon>
        <taxon>Stenosarchaea group</taxon>
        <taxon>Halobacteria</taxon>
        <taxon>Halobacteriales</taxon>
        <taxon>Natrialbaceae</taxon>
        <taxon>Natrarchaeobaculum</taxon>
    </lineage>
</organism>
<name>A0A2Z2I1R8_9EURY</name>
<feature type="transmembrane region" description="Helical" evidence="2">
    <location>
        <begin position="147"/>
        <end position="167"/>
    </location>
</feature>
<keyword evidence="5" id="KW-1185">Reference proteome</keyword>
<keyword evidence="2" id="KW-0812">Transmembrane</keyword>
<dbReference type="AlphaFoldDB" id="A0A2Z2I1R8"/>
<feature type="region of interest" description="Disordered" evidence="1">
    <location>
        <begin position="1"/>
        <end position="58"/>
    </location>
</feature>
<gene>
    <name evidence="4" type="ORF">B1756_12585</name>
</gene>
<keyword evidence="2" id="KW-0472">Membrane</keyword>
<feature type="transmembrane region" description="Helical" evidence="2">
    <location>
        <begin position="65"/>
        <end position="85"/>
    </location>
</feature>
<protein>
    <recommendedName>
        <fullName evidence="3">SPW repeat-containing integral membrane domain-containing protein</fullName>
    </recommendedName>
</protein>
<proteinExistence type="predicted"/>
<keyword evidence="2" id="KW-1133">Transmembrane helix</keyword>
<evidence type="ECO:0000259" key="3">
    <source>
        <dbReference type="Pfam" id="PF03779"/>
    </source>
</evidence>
<evidence type="ECO:0000256" key="1">
    <source>
        <dbReference type="SAM" id="MobiDB-lite"/>
    </source>
</evidence>
<feature type="transmembrane region" description="Helical" evidence="2">
    <location>
        <begin position="91"/>
        <end position="111"/>
    </location>
</feature>
<dbReference type="RefSeq" id="WP_394340699.1">
    <property type="nucleotide sequence ID" value="NZ_CP019893.1"/>
</dbReference>
<feature type="transmembrane region" description="Helical" evidence="2">
    <location>
        <begin position="123"/>
        <end position="141"/>
    </location>
</feature>
<dbReference type="EMBL" id="CP019893">
    <property type="protein sequence ID" value="ARS91834.1"/>
    <property type="molecule type" value="Genomic_DNA"/>
</dbReference>
<feature type="domain" description="SPW repeat-containing integral membrane" evidence="3">
    <location>
        <begin position="68"/>
        <end position="162"/>
    </location>
</feature>
<sequence length="180" mass="18866">MPGRDDEAASPVGDPSADDVDEPGHTEPGEQPDSGTGYGDRDDQGIDRRDDTTQLASEERRRKTVAVSAITAAVGLWVAISVFLLDAATASIWNNVLVGLLVLLAAGYNVYRLSNDVPLSIGVSTLVALLGIWLIVAAALLEMLGGLFWSTLASGLLIAGLAGYNAYEAREAQAVTQPTQ</sequence>
<dbReference type="KEGG" id="naj:B1756_12585"/>
<dbReference type="InterPro" id="IPR005530">
    <property type="entry name" value="SPW"/>
</dbReference>
<reference evidence="5" key="1">
    <citation type="submission" date="2017-02" db="EMBL/GenBank/DDBJ databases">
        <title>Natronthermophilus aegyptiacus gen. nov.,sp. nov., an aerobic, extremely halophilic alkalithermophilic archaeon isolated from the athalassohaline Wadi An Natrun, Egypt.</title>
        <authorList>
            <person name="Zhao B."/>
        </authorList>
    </citation>
    <scope>NUCLEOTIDE SEQUENCE [LARGE SCALE GENOMIC DNA]</scope>
    <source>
        <strain evidence="5">JW/NM-HA 15</strain>
    </source>
</reference>
<dbReference type="GeneID" id="32894928"/>
<evidence type="ECO:0000313" key="5">
    <source>
        <dbReference type="Proteomes" id="UP000250088"/>
    </source>
</evidence>
<feature type="compositionally biased region" description="Basic and acidic residues" evidence="1">
    <location>
        <begin position="39"/>
        <end position="58"/>
    </location>
</feature>
<dbReference type="Pfam" id="PF03779">
    <property type="entry name" value="SPW"/>
    <property type="match status" value="1"/>
</dbReference>
<dbReference type="Proteomes" id="UP000250088">
    <property type="component" value="Chromosome"/>
</dbReference>
<evidence type="ECO:0000256" key="2">
    <source>
        <dbReference type="SAM" id="Phobius"/>
    </source>
</evidence>